<dbReference type="STRING" id="1522368.IN07_03330"/>
<reference evidence="1 2" key="1">
    <citation type="submission" date="2014-07" db="EMBL/GenBank/DDBJ databases">
        <title>Biosystematic studies on Modestobacter strains isolated from extreme hyper-arid desert soil and from historic building.</title>
        <authorList>
            <person name="Bukarasam K."/>
            <person name="Bull A."/>
            <person name="Girard G."/>
            <person name="van Wezel G."/>
            <person name="Goodfellow M."/>
        </authorList>
    </citation>
    <scope>NUCLEOTIDE SEQUENCE [LARGE SCALE GENOMIC DNA]</scope>
    <source>
        <strain evidence="1 2">KNN45-2b</strain>
    </source>
</reference>
<evidence type="ECO:0000313" key="2">
    <source>
        <dbReference type="Proteomes" id="UP000029713"/>
    </source>
</evidence>
<proteinExistence type="predicted"/>
<protein>
    <submittedName>
        <fullName evidence="1">Uncharacterized protein</fullName>
    </submittedName>
</protein>
<dbReference type="EMBL" id="JPMX01000009">
    <property type="protein sequence ID" value="KGH48247.1"/>
    <property type="molecule type" value="Genomic_DNA"/>
</dbReference>
<keyword evidence="2" id="KW-1185">Reference proteome</keyword>
<name>A0A098YCT9_9ACTN</name>
<evidence type="ECO:0000313" key="1">
    <source>
        <dbReference type="EMBL" id="KGH48247.1"/>
    </source>
</evidence>
<dbReference type="AlphaFoldDB" id="A0A098YCT9"/>
<sequence>MKLLTLPAPKVTAAMLEAATYLRTAVVVQDANGAVYALERLSAAQLDDPDLLVLVDHDAALDYVACAGGKLAAAARAATVQLGQQHARGLL</sequence>
<dbReference type="Proteomes" id="UP000029713">
    <property type="component" value="Unassembled WGS sequence"/>
</dbReference>
<accession>A0A098YCT9</accession>
<comment type="caution">
    <text evidence="1">The sequence shown here is derived from an EMBL/GenBank/DDBJ whole genome shotgun (WGS) entry which is preliminary data.</text>
</comment>
<gene>
    <name evidence="1" type="ORF">IN07_03330</name>
</gene>
<organism evidence="1 2">
    <name type="scientific">Modestobacter caceresii</name>
    <dbReference type="NCBI Taxonomy" id="1522368"/>
    <lineage>
        <taxon>Bacteria</taxon>
        <taxon>Bacillati</taxon>
        <taxon>Actinomycetota</taxon>
        <taxon>Actinomycetes</taxon>
        <taxon>Geodermatophilales</taxon>
        <taxon>Geodermatophilaceae</taxon>
        <taxon>Modestobacter</taxon>
    </lineage>
</organism>